<dbReference type="GeneID" id="30027456"/>
<name>A0A1A0HDB6_9ASCO</name>
<dbReference type="EMBL" id="LXTC01000002">
    <property type="protein sequence ID" value="OBA21923.1"/>
    <property type="molecule type" value="Genomic_DNA"/>
</dbReference>
<accession>A0A1A0HDB6</accession>
<dbReference type="Proteomes" id="UP000092555">
    <property type="component" value="Unassembled WGS sequence"/>
</dbReference>
<feature type="region of interest" description="Disordered" evidence="1">
    <location>
        <begin position="136"/>
        <end position="181"/>
    </location>
</feature>
<proteinExistence type="predicted"/>
<comment type="caution">
    <text evidence="2">The sequence shown here is derived from an EMBL/GenBank/DDBJ whole genome shotgun (WGS) entry which is preliminary data.</text>
</comment>
<sequence>MSLQQHQPISHTAFIPANLKYSVHSSQSHIQRSFQPISHTAFIPANLKYSVHSSQSEIRSFQPISNTFIPANLKYSVHSSLFDKSDSANFDRVCPPISHTAFIPANIDKSDPANFDSSLSSADSSQRRQIGFRQLQQNSPHNQPGQPPTPNQNHRRGRHKRAACPGFPDFQVPPQRPRLAN</sequence>
<feature type="compositionally biased region" description="Basic residues" evidence="1">
    <location>
        <begin position="153"/>
        <end position="162"/>
    </location>
</feature>
<dbReference type="RefSeq" id="XP_018712419.1">
    <property type="nucleotide sequence ID" value="XM_018854480.1"/>
</dbReference>
<reference evidence="2 3" key="1">
    <citation type="submission" date="2016-05" db="EMBL/GenBank/DDBJ databases">
        <title>Comparative genomics of biotechnologically important yeasts.</title>
        <authorList>
            <consortium name="DOE Joint Genome Institute"/>
            <person name="Riley R."/>
            <person name="Haridas S."/>
            <person name="Wolfe K.H."/>
            <person name="Lopes M.R."/>
            <person name="Hittinger C.T."/>
            <person name="Goker M."/>
            <person name="Salamov A."/>
            <person name="Wisecaver J."/>
            <person name="Long T.M."/>
            <person name="Aerts A.L."/>
            <person name="Barry K."/>
            <person name="Choi C."/>
            <person name="Clum A."/>
            <person name="Coughlan A.Y."/>
            <person name="Deshpande S."/>
            <person name="Douglass A.P."/>
            <person name="Hanson S.J."/>
            <person name="Klenk H.-P."/>
            <person name="LaButti K."/>
            <person name="Lapidus A."/>
            <person name="Lindquist E."/>
            <person name="Lipzen A."/>
            <person name="Meier-kolthoff J.P."/>
            <person name="Ohm R.A."/>
            <person name="Otillar R.P."/>
            <person name="Pangilinan J."/>
            <person name="Peng Y."/>
            <person name="Rokas A."/>
            <person name="Rosa C.A."/>
            <person name="Scheuner C."/>
            <person name="Sibirny A.A."/>
            <person name="Slot J.C."/>
            <person name="Stielow J.B."/>
            <person name="Sun H."/>
            <person name="Kurtzman C.P."/>
            <person name="Blackwell M."/>
            <person name="Grigoriev I.V."/>
            <person name="Jeffries T.W."/>
        </authorList>
    </citation>
    <scope>NUCLEOTIDE SEQUENCE [LARGE SCALE GENOMIC DNA]</scope>
    <source>
        <strain evidence="2 3">NRRL YB-4993</strain>
    </source>
</reference>
<protein>
    <submittedName>
        <fullName evidence="2">Uncharacterized protein</fullName>
    </submittedName>
</protein>
<evidence type="ECO:0000313" key="3">
    <source>
        <dbReference type="Proteomes" id="UP000092555"/>
    </source>
</evidence>
<organism evidence="2 3">
    <name type="scientific">Metschnikowia bicuspidata var. bicuspidata NRRL YB-4993</name>
    <dbReference type="NCBI Taxonomy" id="869754"/>
    <lineage>
        <taxon>Eukaryota</taxon>
        <taxon>Fungi</taxon>
        <taxon>Dikarya</taxon>
        <taxon>Ascomycota</taxon>
        <taxon>Saccharomycotina</taxon>
        <taxon>Pichiomycetes</taxon>
        <taxon>Metschnikowiaceae</taxon>
        <taxon>Metschnikowia</taxon>
    </lineage>
</organism>
<dbReference type="AlphaFoldDB" id="A0A1A0HDB6"/>
<evidence type="ECO:0000313" key="2">
    <source>
        <dbReference type="EMBL" id="OBA21923.1"/>
    </source>
</evidence>
<gene>
    <name evidence="2" type="ORF">METBIDRAFT_140863</name>
</gene>
<evidence type="ECO:0000256" key="1">
    <source>
        <dbReference type="SAM" id="MobiDB-lite"/>
    </source>
</evidence>
<keyword evidence="3" id="KW-1185">Reference proteome</keyword>